<dbReference type="EMBL" id="AP017424">
    <property type="protein sequence ID" value="BAU85733.1"/>
    <property type="molecule type" value="Genomic_DNA"/>
</dbReference>
<feature type="region of interest" description="Disordered" evidence="1">
    <location>
        <begin position="16"/>
        <end position="62"/>
    </location>
</feature>
<proteinExistence type="predicted"/>
<evidence type="ECO:0000313" key="3">
    <source>
        <dbReference type="EMBL" id="BAU85733.1"/>
    </source>
</evidence>
<accession>A0A160P506</accession>
<gene>
    <name evidence="3" type="ORF">SLA_4849</name>
</gene>
<keyword evidence="4" id="KW-1185">Reference proteome</keyword>
<sequence length="179" mass="18137">MAMSRILSCSLQSRLVSQYDTGGGEPPRRRRGEGREQARETGRERGRRRHATKRRGPGPLWVIGSGAVVAVGVLAAVTSLDSGPAPRPPAVDDGGRPGMPALIKQDRAPSPGKDPGTATPSAPALGATGTARPATARPSATTDVPSSPAAVPPGATATAPATQYPGKSGSAPGIRKKRG</sequence>
<keyword evidence="2" id="KW-0812">Transmembrane</keyword>
<feature type="compositionally biased region" description="Basic residues" evidence="1">
    <location>
        <begin position="45"/>
        <end position="56"/>
    </location>
</feature>
<keyword evidence="2" id="KW-1133">Transmembrane helix</keyword>
<dbReference type="AlphaFoldDB" id="A0A160P506"/>
<protein>
    <submittedName>
        <fullName evidence="3">Cell wall binding repeat 2</fullName>
    </submittedName>
</protein>
<reference evidence="3 4" key="1">
    <citation type="journal article" date="2016" name="Genome Announc.">
        <title>Complete Genome Sequence of Thiostrepton-Producing Streptomyces laurentii ATCC 31255.</title>
        <authorList>
            <person name="Doi K."/>
            <person name="Fujino Y."/>
            <person name="Nagayoshi Y."/>
            <person name="Ohshima T."/>
            <person name="Ogata S."/>
        </authorList>
    </citation>
    <scope>NUCLEOTIDE SEQUENCE [LARGE SCALE GENOMIC DNA]</scope>
    <source>
        <strain evidence="3 4">ATCC 31255</strain>
    </source>
</reference>
<organism evidence="3 4">
    <name type="scientific">Streptomyces laurentii</name>
    <dbReference type="NCBI Taxonomy" id="39478"/>
    <lineage>
        <taxon>Bacteria</taxon>
        <taxon>Bacillati</taxon>
        <taxon>Actinomycetota</taxon>
        <taxon>Actinomycetes</taxon>
        <taxon>Kitasatosporales</taxon>
        <taxon>Streptomycetaceae</taxon>
        <taxon>Streptomyces</taxon>
    </lineage>
</organism>
<feature type="transmembrane region" description="Helical" evidence="2">
    <location>
        <begin position="58"/>
        <end position="80"/>
    </location>
</feature>
<name>A0A160P506_STRLU</name>
<dbReference type="KEGG" id="slau:SLA_4849"/>
<feature type="region of interest" description="Disordered" evidence="1">
    <location>
        <begin position="77"/>
        <end position="179"/>
    </location>
</feature>
<feature type="compositionally biased region" description="Low complexity" evidence="1">
    <location>
        <begin position="122"/>
        <end position="162"/>
    </location>
</feature>
<evidence type="ECO:0000256" key="2">
    <source>
        <dbReference type="SAM" id="Phobius"/>
    </source>
</evidence>
<dbReference type="Proteomes" id="UP000217676">
    <property type="component" value="Chromosome"/>
</dbReference>
<evidence type="ECO:0000256" key="1">
    <source>
        <dbReference type="SAM" id="MobiDB-lite"/>
    </source>
</evidence>
<feature type="compositionally biased region" description="Basic and acidic residues" evidence="1">
    <location>
        <begin position="33"/>
        <end position="44"/>
    </location>
</feature>
<keyword evidence="2" id="KW-0472">Membrane</keyword>
<evidence type="ECO:0000313" key="4">
    <source>
        <dbReference type="Proteomes" id="UP000217676"/>
    </source>
</evidence>